<dbReference type="OrthoDB" id="8373595at2"/>
<gene>
    <name evidence="2" type="ORF">RG540_CH06210</name>
</gene>
<name>A0A068SM35_NEOGA</name>
<dbReference type="EMBL" id="HG938353">
    <property type="protein sequence ID" value="CDN46811.1"/>
    <property type="molecule type" value="Genomic_DNA"/>
</dbReference>
<dbReference type="PATRIC" id="fig|1028800.3.peg.629"/>
<dbReference type="AlphaFoldDB" id="A0A068SM35"/>
<dbReference type="GeneID" id="24256772"/>
<dbReference type="RefSeq" id="WP_038584385.1">
    <property type="nucleotide sequence ID" value="NZ_HG938353.1"/>
</dbReference>
<keyword evidence="3" id="KW-1185">Reference proteome</keyword>
<dbReference type="KEGG" id="ngg:RG540_CH06210"/>
<evidence type="ECO:0000256" key="1">
    <source>
        <dbReference type="SAM" id="Coils"/>
    </source>
</evidence>
<dbReference type="HOGENOM" id="CLU_2220359_0_0_5"/>
<protein>
    <submittedName>
        <fullName evidence="2">Uncharacterized protein</fullName>
    </submittedName>
</protein>
<reference evidence="3" key="1">
    <citation type="journal article" date="2014" name="BMC Genomics">
        <title>Genome sequencing of two Neorhizobium galegae strains reveals a noeT gene responsible for the unusual acetylation of the nodulation factors.</title>
        <authorList>
            <person name="Osterman J."/>
            <person name="Marsh J."/>
            <person name="Laine P.K."/>
            <person name="Zeng Z."/>
            <person name="Alatalo E."/>
            <person name="Sullivan J.T."/>
            <person name="Young J.P."/>
            <person name="Thomas-Oates J."/>
            <person name="Paulin L."/>
            <person name="Lindstrom K."/>
        </authorList>
    </citation>
    <scope>NUCLEOTIDE SEQUENCE [LARGE SCALE GENOMIC DNA]</scope>
    <source>
        <strain evidence="3">HAMBI 540</strain>
    </source>
</reference>
<keyword evidence="1" id="KW-0175">Coiled coil</keyword>
<evidence type="ECO:0000313" key="3">
    <source>
        <dbReference type="Proteomes" id="UP000028181"/>
    </source>
</evidence>
<sequence>MSNMFTSKNPAGVAVAQTSAIFGVLAMGAVNAHMSGLAAARAARESTNSHVLRHQLGQAINYAESIMQVAEGQAAEIERLKAENARLRTAARTSYESARRLAQRAA</sequence>
<accession>A0A068SM35</accession>
<proteinExistence type="predicted"/>
<evidence type="ECO:0000313" key="2">
    <source>
        <dbReference type="EMBL" id="CDN46811.1"/>
    </source>
</evidence>
<organism evidence="2 3">
    <name type="scientific">Neorhizobium galegae bv. orientalis str. HAMBI 540</name>
    <dbReference type="NCBI Taxonomy" id="1028800"/>
    <lineage>
        <taxon>Bacteria</taxon>
        <taxon>Pseudomonadati</taxon>
        <taxon>Pseudomonadota</taxon>
        <taxon>Alphaproteobacteria</taxon>
        <taxon>Hyphomicrobiales</taxon>
        <taxon>Rhizobiaceae</taxon>
        <taxon>Rhizobium/Agrobacterium group</taxon>
        <taxon>Neorhizobium</taxon>
    </lineage>
</organism>
<feature type="coiled-coil region" evidence="1">
    <location>
        <begin position="63"/>
        <end position="90"/>
    </location>
</feature>
<dbReference type="Proteomes" id="UP000028181">
    <property type="component" value="Chromosome I"/>
</dbReference>